<keyword evidence="2" id="KW-1185">Reference proteome</keyword>
<sequence>MRKGQRSSFIINVIWDAVCSASGEAVMLLSIRGWRIPRLRIKNHRDWQRRGTGMSFSMLQPSQLGCRIMLITNRPSSVLQSIPDGEV</sequence>
<proteinExistence type="predicted"/>
<evidence type="ECO:0000313" key="2">
    <source>
        <dbReference type="Proteomes" id="UP001302602"/>
    </source>
</evidence>
<dbReference type="Proteomes" id="UP001302602">
    <property type="component" value="Unassembled WGS sequence"/>
</dbReference>
<reference evidence="1" key="1">
    <citation type="journal article" date="2023" name="Mol. Phylogenet. Evol.">
        <title>Genome-scale phylogeny and comparative genomics of the fungal order Sordariales.</title>
        <authorList>
            <person name="Hensen N."/>
            <person name="Bonometti L."/>
            <person name="Westerberg I."/>
            <person name="Brannstrom I.O."/>
            <person name="Guillou S."/>
            <person name="Cros-Aarteil S."/>
            <person name="Calhoun S."/>
            <person name="Haridas S."/>
            <person name="Kuo A."/>
            <person name="Mondo S."/>
            <person name="Pangilinan J."/>
            <person name="Riley R."/>
            <person name="LaButti K."/>
            <person name="Andreopoulos B."/>
            <person name="Lipzen A."/>
            <person name="Chen C."/>
            <person name="Yan M."/>
            <person name="Daum C."/>
            <person name="Ng V."/>
            <person name="Clum A."/>
            <person name="Steindorff A."/>
            <person name="Ohm R.A."/>
            <person name="Martin F."/>
            <person name="Silar P."/>
            <person name="Natvig D.O."/>
            <person name="Lalanne C."/>
            <person name="Gautier V."/>
            <person name="Ament-Velasquez S.L."/>
            <person name="Kruys A."/>
            <person name="Hutchinson M.I."/>
            <person name="Powell A.J."/>
            <person name="Barry K."/>
            <person name="Miller A.N."/>
            <person name="Grigoriev I.V."/>
            <person name="Debuchy R."/>
            <person name="Gladieux P."/>
            <person name="Hiltunen Thoren M."/>
            <person name="Johannesson H."/>
        </authorList>
    </citation>
    <scope>NUCLEOTIDE SEQUENCE</scope>
    <source>
        <strain evidence="1">CBS 731.68</strain>
    </source>
</reference>
<dbReference type="RefSeq" id="XP_062649622.1">
    <property type="nucleotide sequence ID" value="XM_062786602.1"/>
</dbReference>
<comment type="caution">
    <text evidence="1">The sequence shown here is derived from an EMBL/GenBank/DDBJ whole genome shotgun (WGS) entry which is preliminary data.</text>
</comment>
<accession>A0AAN6U6B5</accession>
<dbReference type="EMBL" id="MU853225">
    <property type="protein sequence ID" value="KAK4125851.1"/>
    <property type="molecule type" value="Genomic_DNA"/>
</dbReference>
<name>A0AAN6U6B5_9PEZI</name>
<protein>
    <submittedName>
        <fullName evidence="1">Uncharacterized protein</fullName>
    </submittedName>
</protein>
<dbReference type="GeneID" id="87823370"/>
<dbReference type="AlphaFoldDB" id="A0AAN6U6B5"/>
<evidence type="ECO:0000313" key="1">
    <source>
        <dbReference type="EMBL" id="KAK4125851.1"/>
    </source>
</evidence>
<gene>
    <name evidence="1" type="ORF">N657DRAFT_280610</name>
</gene>
<reference evidence="1" key="2">
    <citation type="submission" date="2023-05" db="EMBL/GenBank/DDBJ databases">
        <authorList>
            <consortium name="Lawrence Berkeley National Laboratory"/>
            <person name="Steindorff A."/>
            <person name="Hensen N."/>
            <person name="Bonometti L."/>
            <person name="Westerberg I."/>
            <person name="Brannstrom I.O."/>
            <person name="Guillou S."/>
            <person name="Cros-Aarteil S."/>
            <person name="Calhoun S."/>
            <person name="Haridas S."/>
            <person name="Kuo A."/>
            <person name="Mondo S."/>
            <person name="Pangilinan J."/>
            <person name="Riley R."/>
            <person name="Labutti K."/>
            <person name="Andreopoulos B."/>
            <person name="Lipzen A."/>
            <person name="Chen C."/>
            <person name="Yanf M."/>
            <person name="Daum C."/>
            <person name="Ng V."/>
            <person name="Clum A."/>
            <person name="Ohm R."/>
            <person name="Martin F."/>
            <person name="Silar P."/>
            <person name="Natvig D."/>
            <person name="Lalanne C."/>
            <person name="Gautier V."/>
            <person name="Ament-Velasquez S.L."/>
            <person name="Kruys A."/>
            <person name="Hutchinson M.I."/>
            <person name="Powell A.J."/>
            <person name="Barry K."/>
            <person name="Miller A.N."/>
            <person name="Grigoriev I.V."/>
            <person name="Debuchy R."/>
            <person name="Gladieux P."/>
            <person name="Thoren M.H."/>
            <person name="Johannesson H."/>
        </authorList>
    </citation>
    <scope>NUCLEOTIDE SEQUENCE</scope>
    <source>
        <strain evidence="1">CBS 731.68</strain>
    </source>
</reference>
<organism evidence="1 2">
    <name type="scientific">Parathielavia appendiculata</name>
    <dbReference type="NCBI Taxonomy" id="2587402"/>
    <lineage>
        <taxon>Eukaryota</taxon>
        <taxon>Fungi</taxon>
        <taxon>Dikarya</taxon>
        <taxon>Ascomycota</taxon>
        <taxon>Pezizomycotina</taxon>
        <taxon>Sordariomycetes</taxon>
        <taxon>Sordariomycetidae</taxon>
        <taxon>Sordariales</taxon>
        <taxon>Chaetomiaceae</taxon>
        <taxon>Parathielavia</taxon>
    </lineage>
</organism>